<sequence>MSDGNSVQPHEVGVSRTLRERLVDIFRTSSQTSYPVLPENDSARVNEQPDNDHAVVYPIQEPDARTRLLESYHRREPICGLESCNHGTFSPRVGSRTPGYNGAYGPSGQSSARPGSAERSDITSSMERSTSELPVKNRTILYALPQ</sequence>
<dbReference type="STRING" id="2070753.A0A3A2ZQ21"/>
<feature type="region of interest" description="Disordered" evidence="1">
    <location>
        <begin position="29"/>
        <end position="52"/>
    </location>
</feature>
<comment type="caution">
    <text evidence="2">The sequence shown here is derived from an EMBL/GenBank/DDBJ whole genome shotgun (WGS) entry which is preliminary data.</text>
</comment>
<evidence type="ECO:0000256" key="1">
    <source>
        <dbReference type="SAM" id="MobiDB-lite"/>
    </source>
</evidence>
<accession>A0A3A2ZQ21</accession>
<dbReference type="Proteomes" id="UP000266188">
    <property type="component" value="Unassembled WGS sequence"/>
</dbReference>
<proteinExistence type="predicted"/>
<evidence type="ECO:0000313" key="3">
    <source>
        <dbReference type="Proteomes" id="UP000266188"/>
    </source>
</evidence>
<name>A0A3A2ZQ21_9EURO</name>
<keyword evidence="3" id="KW-1185">Reference proteome</keyword>
<organism evidence="2 3">
    <name type="scientific">Aspergillus sclerotialis</name>
    <dbReference type="NCBI Taxonomy" id="2070753"/>
    <lineage>
        <taxon>Eukaryota</taxon>
        <taxon>Fungi</taxon>
        <taxon>Dikarya</taxon>
        <taxon>Ascomycota</taxon>
        <taxon>Pezizomycotina</taxon>
        <taxon>Eurotiomycetes</taxon>
        <taxon>Eurotiomycetidae</taxon>
        <taxon>Eurotiales</taxon>
        <taxon>Aspergillaceae</taxon>
        <taxon>Aspergillus</taxon>
        <taxon>Aspergillus subgen. Polypaecilum</taxon>
    </lineage>
</organism>
<dbReference type="EMBL" id="MVGC01000227">
    <property type="protein sequence ID" value="RJE21454.1"/>
    <property type="molecule type" value="Genomic_DNA"/>
</dbReference>
<evidence type="ECO:0000313" key="2">
    <source>
        <dbReference type="EMBL" id="RJE21454.1"/>
    </source>
</evidence>
<reference evidence="3" key="1">
    <citation type="submission" date="2017-02" db="EMBL/GenBank/DDBJ databases">
        <authorList>
            <person name="Tafer H."/>
            <person name="Lopandic K."/>
        </authorList>
    </citation>
    <scope>NUCLEOTIDE SEQUENCE [LARGE SCALE GENOMIC DNA]</scope>
    <source>
        <strain evidence="3">CBS 366.77</strain>
    </source>
</reference>
<gene>
    <name evidence="2" type="ORF">PHISCL_06208</name>
</gene>
<protein>
    <submittedName>
        <fullName evidence="2">Uncharacterized protein</fullName>
    </submittedName>
</protein>
<feature type="compositionally biased region" description="Polar residues" evidence="1">
    <location>
        <begin position="122"/>
        <end position="132"/>
    </location>
</feature>
<dbReference type="AlphaFoldDB" id="A0A3A2ZQ21"/>
<feature type="region of interest" description="Disordered" evidence="1">
    <location>
        <begin position="84"/>
        <end position="139"/>
    </location>
</feature>